<protein>
    <submittedName>
        <fullName evidence="2">MbtH protein</fullName>
    </submittedName>
</protein>
<dbReference type="STRING" id="420953.SAMN05192543_102655"/>
<reference evidence="2 3" key="1">
    <citation type="submission" date="2016-10" db="EMBL/GenBank/DDBJ databases">
        <authorList>
            <person name="de Groot N.N."/>
        </authorList>
    </citation>
    <scope>NUCLEOTIDE SEQUENCE [LARGE SCALE GENOMIC DNA]</scope>
    <source>
        <strain evidence="2 3">LMG 23650</strain>
    </source>
</reference>
<evidence type="ECO:0000313" key="2">
    <source>
        <dbReference type="EMBL" id="SFI26094.1"/>
    </source>
</evidence>
<dbReference type="RefSeq" id="WP_091010421.1">
    <property type="nucleotide sequence ID" value="NZ_CP041745.1"/>
</dbReference>
<dbReference type="PANTHER" id="PTHR38444">
    <property type="entry name" value="ENTEROBACTIN BIOSYNTHESIS PROTEIN YBDZ"/>
    <property type="match status" value="1"/>
</dbReference>
<dbReference type="Gene3D" id="3.90.820.10">
    <property type="entry name" value="Structural Genomics, Unknown Function 30-nov-00 1gh9 Mol_id"/>
    <property type="match status" value="1"/>
</dbReference>
<dbReference type="SUPFAM" id="SSF160582">
    <property type="entry name" value="MbtH-like"/>
    <property type="match status" value="1"/>
</dbReference>
<organism evidence="2 3">
    <name type="scientific">Paraburkholderia megapolitana</name>
    <dbReference type="NCBI Taxonomy" id="420953"/>
    <lineage>
        <taxon>Bacteria</taxon>
        <taxon>Pseudomonadati</taxon>
        <taxon>Pseudomonadota</taxon>
        <taxon>Betaproteobacteria</taxon>
        <taxon>Burkholderiales</taxon>
        <taxon>Burkholderiaceae</taxon>
        <taxon>Paraburkholderia</taxon>
    </lineage>
</organism>
<dbReference type="OrthoDB" id="7584480at2"/>
<dbReference type="SMART" id="SM00923">
    <property type="entry name" value="MbtH"/>
    <property type="match status" value="1"/>
</dbReference>
<feature type="domain" description="MbtH-like" evidence="1">
    <location>
        <begin position="1"/>
        <end position="51"/>
    </location>
</feature>
<proteinExistence type="predicted"/>
<gene>
    <name evidence="2" type="ORF">SAMN05192543_102655</name>
</gene>
<dbReference type="InterPro" id="IPR037407">
    <property type="entry name" value="MLP_fam"/>
</dbReference>
<dbReference type="GO" id="GO:0019290">
    <property type="term" value="P:siderophore biosynthetic process"/>
    <property type="evidence" value="ECO:0007669"/>
    <property type="project" value="TreeGrafter"/>
</dbReference>
<name>A0A1I3GRR7_9BURK</name>
<dbReference type="Pfam" id="PF03621">
    <property type="entry name" value="MbtH"/>
    <property type="match status" value="1"/>
</dbReference>
<dbReference type="InterPro" id="IPR038020">
    <property type="entry name" value="MbtH-like_sf"/>
</dbReference>
<sequence>MSWGDENTNFHVVINDEEQYSIWPDYKAIPAGWREAGKSGKKDECLAWIDEVWTDMRPLSLRQAMAESDANPAARSGSPAA</sequence>
<evidence type="ECO:0000259" key="1">
    <source>
        <dbReference type="SMART" id="SM00923"/>
    </source>
</evidence>
<dbReference type="EMBL" id="FOQU01000002">
    <property type="protein sequence ID" value="SFI26094.1"/>
    <property type="molecule type" value="Genomic_DNA"/>
</dbReference>
<dbReference type="GO" id="GO:0005829">
    <property type="term" value="C:cytosol"/>
    <property type="evidence" value="ECO:0007669"/>
    <property type="project" value="TreeGrafter"/>
</dbReference>
<dbReference type="Proteomes" id="UP000199548">
    <property type="component" value="Unassembled WGS sequence"/>
</dbReference>
<dbReference type="AlphaFoldDB" id="A0A1I3GRR7"/>
<accession>A0A1I3GRR7</accession>
<keyword evidence="3" id="KW-1185">Reference proteome</keyword>
<evidence type="ECO:0000313" key="3">
    <source>
        <dbReference type="Proteomes" id="UP000199548"/>
    </source>
</evidence>
<dbReference type="InterPro" id="IPR005153">
    <property type="entry name" value="MbtH-like_dom"/>
</dbReference>
<dbReference type="PANTHER" id="PTHR38444:SF1">
    <property type="entry name" value="ENTEROBACTIN BIOSYNTHESIS PROTEIN YBDZ"/>
    <property type="match status" value="1"/>
</dbReference>